<dbReference type="AlphaFoldDB" id="A0A373FRY9"/>
<dbReference type="InterPro" id="IPR000847">
    <property type="entry name" value="LysR_HTH_N"/>
</dbReference>
<dbReference type="CDD" id="cd08432">
    <property type="entry name" value="PBP2_GcdR_TrpI_HvrB_AmpR_like"/>
    <property type="match status" value="1"/>
</dbReference>
<keyword evidence="3" id="KW-0238">DNA-binding</keyword>
<dbReference type="GO" id="GO:0003700">
    <property type="term" value="F:DNA-binding transcription factor activity"/>
    <property type="evidence" value="ECO:0007669"/>
    <property type="project" value="InterPro"/>
</dbReference>
<dbReference type="InterPro" id="IPR036390">
    <property type="entry name" value="WH_DNA-bd_sf"/>
</dbReference>
<evidence type="ECO:0000256" key="4">
    <source>
        <dbReference type="ARBA" id="ARBA00023163"/>
    </source>
</evidence>
<feature type="domain" description="HTH lysR-type" evidence="5">
    <location>
        <begin position="13"/>
        <end position="70"/>
    </location>
</feature>
<dbReference type="Gene3D" id="1.10.10.10">
    <property type="entry name" value="Winged helix-like DNA-binding domain superfamily/Winged helix DNA-binding domain"/>
    <property type="match status" value="1"/>
</dbReference>
<keyword evidence="2" id="KW-0805">Transcription regulation</keyword>
<dbReference type="GO" id="GO:0043565">
    <property type="term" value="F:sequence-specific DNA binding"/>
    <property type="evidence" value="ECO:0007669"/>
    <property type="project" value="TreeGrafter"/>
</dbReference>
<dbReference type="InterPro" id="IPR005119">
    <property type="entry name" value="LysR_subst-bd"/>
</dbReference>
<gene>
    <name evidence="6" type="ORF">DZC30_00510</name>
</gene>
<evidence type="ECO:0000256" key="3">
    <source>
        <dbReference type="ARBA" id="ARBA00023125"/>
    </source>
</evidence>
<dbReference type="PANTHER" id="PTHR30537:SF74">
    <property type="entry name" value="HTH-TYPE TRANSCRIPTIONAL REGULATOR TRPI"/>
    <property type="match status" value="1"/>
</dbReference>
<sequence>MNHPLDPPSAQPLPLKSLQVFGAALRHKSFSLAAQELHVTPGAVSQQIQKLEDWLGQSLFVRGVRQIEPTPQAQAYWASIAPALASIQQASDQLRLAQAQEVWLSMPPTLAARWFAPRMAGFLQQWPGVSLHLSATTALADFERERVDLAIRNFDGQSKDLQADLLRADEARLYCAPDYARRMALQSPADVQRCTLLHTTQHPYWADWLARFAGLKGAQAAQIQGMHFDQSMLAVETARHAQGLLLCSVILVEAELESGALQELWPQCRLPLNKGYYLVHPRQTVLRPAAAALKQWLLETAQQQRAAGLANHG</sequence>
<keyword evidence="7" id="KW-1185">Reference proteome</keyword>
<dbReference type="InterPro" id="IPR036388">
    <property type="entry name" value="WH-like_DNA-bd_sf"/>
</dbReference>
<comment type="similarity">
    <text evidence="1">Belongs to the LysR transcriptional regulatory family.</text>
</comment>
<organism evidence="6 7">
    <name type="scientific">Comamonas testosteroni</name>
    <name type="common">Pseudomonas testosteroni</name>
    <dbReference type="NCBI Taxonomy" id="285"/>
    <lineage>
        <taxon>Bacteria</taxon>
        <taxon>Pseudomonadati</taxon>
        <taxon>Pseudomonadota</taxon>
        <taxon>Betaproteobacteria</taxon>
        <taxon>Burkholderiales</taxon>
        <taxon>Comamonadaceae</taxon>
        <taxon>Comamonas</taxon>
    </lineage>
</organism>
<keyword evidence="4" id="KW-0804">Transcription</keyword>
<dbReference type="OrthoDB" id="8793030at2"/>
<reference evidence="6 7" key="1">
    <citation type="submission" date="2018-08" db="EMBL/GenBank/DDBJ databases">
        <title>Comamonas testosteroni strain SWCO2.</title>
        <authorList>
            <person name="Jiang N."/>
            <person name="Zhang X.Z."/>
        </authorList>
    </citation>
    <scope>NUCLEOTIDE SEQUENCE [LARGE SCALE GENOMIC DNA]</scope>
    <source>
        <strain evidence="6 7">SWCO2</strain>
    </source>
</reference>
<dbReference type="Proteomes" id="UP000261948">
    <property type="component" value="Unassembled WGS sequence"/>
</dbReference>
<protein>
    <submittedName>
        <fullName evidence="6">LysR family transcriptional regulator</fullName>
    </submittedName>
</protein>
<proteinExistence type="inferred from homology"/>
<dbReference type="SUPFAM" id="SSF53850">
    <property type="entry name" value="Periplasmic binding protein-like II"/>
    <property type="match status" value="1"/>
</dbReference>
<dbReference type="Gene3D" id="3.40.190.10">
    <property type="entry name" value="Periplasmic binding protein-like II"/>
    <property type="match status" value="2"/>
</dbReference>
<comment type="caution">
    <text evidence="6">The sequence shown here is derived from an EMBL/GenBank/DDBJ whole genome shotgun (WGS) entry which is preliminary data.</text>
</comment>
<dbReference type="SUPFAM" id="SSF46785">
    <property type="entry name" value="Winged helix' DNA-binding domain"/>
    <property type="match status" value="1"/>
</dbReference>
<dbReference type="PROSITE" id="PS50931">
    <property type="entry name" value="HTH_LYSR"/>
    <property type="match status" value="1"/>
</dbReference>
<evidence type="ECO:0000313" key="6">
    <source>
        <dbReference type="EMBL" id="RGE46931.1"/>
    </source>
</evidence>
<evidence type="ECO:0000313" key="7">
    <source>
        <dbReference type="Proteomes" id="UP000261948"/>
    </source>
</evidence>
<dbReference type="Pfam" id="PF03466">
    <property type="entry name" value="LysR_substrate"/>
    <property type="match status" value="1"/>
</dbReference>
<dbReference type="Pfam" id="PF00126">
    <property type="entry name" value="HTH_1"/>
    <property type="match status" value="1"/>
</dbReference>
<evidence type="ECO:0000256" key="2">
    <source>
        <dbReference type="ARBA" id="ARBA00023015"/>
    </source>
</evidence>
<evidence type="ECO:0000259" key="5">
    <source>
        <dbReference type="PROSITE" id="PS50931"/>
    </source>
</evidence>
<evidence type="ECO:0000256" key="1">
    <source>
        <dbReference type="ARBA" id="ARBA00009437"/>
    </source>
</evidence>
<dbReference type="EMBL" id="QURR01000001">
    <property type="protein sequence ID" value="RGE46931.1"/>
    <property type="molecule type" value="Genomic_DNA"/>
</dbReference>
<dbReference type="InterPro" id="IPR058163">
    <property type="entry name" value="LysR-type_TF_proteobact-type"/>
</dbReference>
<name>A0A373FRY9_COMTE</name>
<dbReference type="PRINTS" id="PR00039">
    <property type="entry name" value="HTHLYSR"/>
</dbReference>
<accession>A0A373FRY9</accession>
<dbReference type="PANTHER" id="PTHR30537">
    <property type="entry name" value="HTH-TYPE TRANSCRIPTIONAL REGULATOR"/>
    <property type="match status" value="1"/>
</dbReference>
<dbReference type="GO" id="GO:0006351">
    <property type="term" value="P:DNA-templated transcription"/>
    <property type="evidence" value="ECO:0007669"/>
    <property type="project" value="TreeGrafter"/>
</dbReference>